<keyword evidence="1" id="KW-1133">Transmembrane helix</keyword>
<keyword evidence="1" id="KW-0812">Transmembrane</keyword>
<feature type="transmembrane region" description="Helical" evidence="1">
    <location>
        <begin position="136"/>
        <end position="157"/>
    </location>
</feature>
<keyword evidence="1" id="KW-0472">Membrane</keyword>
<proteinExistence type="predicted"/>
<protein>
    <submittedName>
        <fullName evidence="3">DUF1206 domain-containing protein</fullName>
    </submittedName>
</protein>
<dbReference type="AlphaFoldDB" id="A0A964FGZ8"/>
<evidence type="ECO:0000313" key="3">
    <source>
        <dbReference type="EMBL" id="MCC0179485.1"/>
    </source>
</evidence>
<feature type="transmembrane region" description="Helical" evidence="1">
    <location>
        <begin position="233"/>
        <end position="251"/>
    </location>
</feature>
<dbReference type="Proteomes" id="UP000729733">
    <property type="component" value="Unassembled WGS sequence"/>
</dbReference>
<feature type="transmembrane region" description="Helical" evidence="1">
    <location>
        <begin position="187"/>
        <end position="207"/>
    </location>
</feature>
<gene>
    <name evidence="3" type="ORF">I4641_21225</name>
</gene>
<sequence>METFARFGYAAKGFVYGEIGILALLAAFSVGGGDTTDTSGALQAISQQPFGKILLASIALGLVGYALWRLIQGIKDPQDKGRDAKGIFTRLGHISSGIVYLGVAINAGLLAIGASSSGGESNSKQDWTVMVLQQPLGRWLVGIAGALTIGIGFWRIYRAYKTKFRKKLNLNELSSQKQNLLVNISRFGIAARGVVFVMIGFFIIQAAKNYDPEKVKGLDGALLTLAQQPFGKALLALMALGLICYAIYLLIQARYRRIKLN</sequence>
<keyword evidence="4" id="KW-1185">Reference proteome</keyword>
<evidence type="ECO:0000259" key="2">
    <source>
        <dbReference type="Pfam" id="PF06724"/>
    </source>
</evidence>
<accession>A0A964FGZ8</accession>
<feature type="domain" description="DUF1206" evidence="2">
    <location>
        <begin position="91"/>
        <end position="161"/>
    </location>
</feature>
<comment type="caution">
    <text evidence="3">The sequence shown here is derived from an EMBL/GenBank/DDBJ whole genome shotgun (WGS) entry which is preliminary data.</text>
</comment>
<name>A0A964FGZ8_9CYAN</name>
<feature type="transmembrane region" description="Helical" evidence="1">
    <location>
        <begin position="50"/>
        <end position="71"/>
    </location>
</feature>
<feature type="domain" description="DUF1206" evidence="2">
    <location>
        <begin position="7"/>
        <end position="75"/>
    </location>
</feature>
<dbReference type="InterPro" id="IPR009597">
    <property type="entry name" value="DUF1206"/>
</dbReference>
<feature type="domain" description="DUF1206" evidence="2">
    <location>
        <begin position="187"/>
        <end position="256"/>
    </location>
</feature>
<feature type="transmembrane region" description="Helical" evidence="1">
    <location>
        <begin position="91"/>
        <end position="116"/>
    </location>
</feature>
<feature type="transmembrane region" description="Helical" evidence="1">
    <location>
        <begin position="7"/>
        <end position="30"/>
    </location>
</feature>
<organism evidence="3 4">
    <name type="scientific">Waterburya agarophytonicola KI4</name>
    <dbReference type="NCBI Taxonomy" id="2874699"/>
    <lineage>
        <taxon>Bacteria</taxon>
        <taxon>Bacillati</taxon>
        <taxon>Cyanobacteriota</taxon>
        <taxon>Cyanophyceae</taxon>
        <taxon>Pleurocapsales</taxon>
        <taxon>Hyellaceae</taxon>
        <taxon>Waterburya</taxon>
        <taxon>Waterburya agarophytonicola</taxon>
    </lineage>
</organism>
<dbReference type="RefSeq" id="WP_229642586.1">
    <property type="nucleotide sequence ID" value="NZ_JADWDC010000087.1"/>
</dbReference>
<reference evidence="3" key="1">
    <citation type="journal article" date="2021" name="Antonie Van Leeuwenhoek">
        <title>Draft genome and description of Waterburya agarophytonicola gen. nov. sp. nov. (Pleurocapsales, Cyanobacteria): a seaweed symbiont.</title>
        <authorList>
            <person name="Bonthond G."/>
            <person name="Shalygin S."/>
            <person name="Bayer T."/>
            <person name="Weinberger F."/>
        </authorList>
    </citation>
    <scope>NUCLEOTIDE SEQUENCE</scope>
    <source>
        <strain evidence="3">KI4</strain>
    </source>
</reference>
<evidence type="ECO:0000256" key="1">
    <source>
        <dbReference type="SAM" id="Phobius"/>
    </source>
</evidence>
<dbReference type="Pfam" id="PF06724">
    <property type="entry name" value="DUF1206"/>
    <property type="match status" value="3"/>
</dbReference>
<dbReference type="EMBL" id="JADWDC010000087">
    <property type="protein sequence ID" value="MCC0179485.1"/>
    <property type="molecule type" value="Genomic_DNA"/>
</dbReference>
<evidence type="ECO:0000313" key="4">
    <source>
        <dbReference type="Proteomes" id="UP000729733"/>
    </source>
</evidence>